<dbReference type="PANTHER" id="PTHR42993:SF1">
    <property type="entry name" value="MAOC-LIKE DEHYDRATASE DOMAIN-CONTAINING PROTEIN"/>
    <property type="match status" value="1"/>
</dbReference>
<reference evidence="3" key="1">
    <citation type="submission" date="2009-10" db="EMBL/GenBank/DDBJ databases">
        <title>Diversity of trophic interactions inside an arsenic-rich microbial ecosystem.</title>
        <authorList>
            <person name="Bertin P.N."/>
            <person name="Heinrich-Salmeron A."/>
            <person name="Pelletier E."/>
            <person name="Goulhen-Chollet F."/>
            <person name="Arsene-Ploetze F."/>
            <person name="Gallien S."/>
            <person name="Calteau A."/>
            <person name="Vallenet D."/>
            <person name="Casiot C."/>
            <person name="Chane-Woon-Ming B."/>
            <person name="Giloteaux L."/>
            <person name="Barakat M."/>
            <person name="Bonnefoy V."/>
            <person name="Bruneel O."/>
            <person name="Chandler M."/>
            <person name="Cleiss J."/>
            <person name="Duran R."/>
            <person name="Elbaz-Poulichet F."/>
            <person name="Fonknechten N."/>
            <person name="Lauga B."/>
            <person name="Mornico D."/>
            <person name="Ortet P."/>
            <person name="Schaeffer C."/>
            <person name="Siguier P."/>
            <person name="Alexander Thil Smith A."/>
            <person name="Van Dorsselaer A."/>
            <person name="Weissenbach J."/>
            <person name="Medigue C."/>
            <person name="Le Paslier D."/>
        </authorList>
    </citation>
    <scope>NUCLEOTIDE SEQUENCE</scope>
</reference>
<dbReference type="EMBL" id="CABL01000001">
    <property type="protein sequence ID" value="CBH74160.1"/>
    <property type="molecule type" value="Genomic_DNA"/>
</dbReference>
<feature type="compositionally biased region" description="Low complexity" evidence="1">
    <location>
        <begin position="160"/>
        <end position="174"/>
    </location>
</feature>
<name>E6PCH6_9ZZZZ</name>
<feature type="compositionally biased region" description="Basic residues" evidence="1">
    <location>
        <begin position="175"/>
        <end position="184"/>
    </location>
</feature>
<dbReference type="Gene3D" id="3.10.129.10">
    <property type="entry name" value="Hotdog Thioesterase"/>
    <property type="match status" value="1"/>
</dbReference>
<dbReference type="InterPro" id="IPR002539">
    <property type="entry name" value="MaoC-like_dom"/>
</dbReference>
<dbReference type="AlphaFoldDB" id="E6PCH6"/>
<evidence type="ECO:0000259" key="2">
    <source>
        <dbReference type="Pfam" id="PF01575"/>
    </source>
</evidence>
<comment type="caution">
    <text evidence="3">The sequence shown here is derived from an EMBL/GenBank/DDBJ whole genome shotgun (WGS) entry which is preliminary data.</text>
</comment>
<dbReference type="CDD" id="cd03450">
    <property type="entry name" value="NodN"/>
    <property type="match status" value="1"/>
</dbReference>
<sequence>MAVKIVRGFSGLRALEGSELVSAPWLRVDQRRIDAFAACTDDRQWIHVDPVRSAKSSYGSTIAHGYLVLSLVPALWHRACNIREVGSVLNYGLDRVRFLAPVRSGARVRARFTIASVRAAASGLRVAMHVAIEAFGSEEAVCVVDAIFLYRAPASTSEQGASPSGAGRRSAGALRRARRSANGE</sequence>
<organism evidence="3">
    <name type="scientific">mine drainage metagenome</name>
    <dbReference type="NCBI Taxonomy" id="410659"/>
    <lineage>
        <taxon>unclassified sequences</taxon>
        <taxon>metagenomes</taxon>
        <taxon>ecological metagenomes</taxon>
    </lineage>
</organism>
<feature type="region of interest" description="Disordered" evidence="1">
    <location>
        <begin position="156"/>
        <end position="184"/>
    </location>
</feature>
<dbReference type="InterPro" id="IPR029069">
    <property type="entry name" value="HotDog_dom_sf"/>
</dbReference>
<dbReference type="PANTHER" id="PTHR42993">
    <property type="entry name" value="MAOC-LIKE DEHYDRATASE DOMAIN-CONTAINING PROTEIN"/>
    <property type="match status" value="1"/>
</dbReference>
<dbReference type="SUPFAM" id="SSF54637">
    <property type="entry name" value="Thioesterase/thiol ester dehydrase-isomerase"/>
    <property type="match status" value="1"/>
</dbReference>
<dbReference type="Pfam" id="PF01575">
    <property type="entry name" value="MaoC_dehydratas"/>
    <property type="match status" value="1"/>
</dbReference>
<dbReference type="InterPro" id="IPR039375">
    <property type="entry name" value="NodN-like"/>
</dbReference>
<evidence type="ECO:0000313" key="3">
    <source>
        <dbReference type="EMBL" id="CBH74160.1"/>
    </source>
</evidence>
<accession>E6PCH6</accession>
<feature type="domain" description="MaoC-like" evidence="2">
    <location>
        <begin position="19"/>
        <end position="119"/>
    </location>
</feature>
<gene>
    <name evidence="3" type="ORF">CARN1_2047</name>
</gene>
<proteinExistence type="predicted"/>
<protein>
    <submittedName>
        <fullName evidence="3">Putative NodN (Nodulation factor N) (Modular protein)</fullName>
    </submittedName>
</protein>
<evidence type="ECO:0000256" key="1">
    <source>
        <dbReference type="SAM" id="MobiDB-lite"/>
    </source>
</evidence>